<feature type="region of interest" description="Disordered" evidence="4">
    <location>
        <begin position="1"/>
        <end position="29"/>
    </location>
</feature>
<evidence type="ECO:0000256" key="3">
    <source>
        <dbReference type="ARBA" id="ARBA00022801"/>
    </source>
</evidence>
<dbReference type="GO" id="GO:0006508">
    <property type="term" value="P:proteolysis"/>
    <property type="evidence" value="ECO:0007669"/>
    <property type="project" value="UniProtKB-KW"/>
</dbReference>
<name>A0AA39TXH6_ACESA</name>
<dbReference type="Proteomes" id="UP001168877">
    <property type="component" value="Unassembled WGS sequence"/>
</dbReference>
<feature type="domain" description="Ubiquitin-like protease family profile" evidence="5">
    <location>
        <begin position="78"/>
        <end position="121"/>
    </location>
</feature>
<keyword evidence="3" id="KW-0378">Hydrolase</keyword>
<reference evidence="6" key="1">
    <citation type="journal article" date="2022" name="Plant J.">
        <title>Strategies of tolerance reflected in two North American maple genomes.</title>
        <authorList>
            <person name="McEvoy S.L."/>
            <person name="Sezen U.U."/>
            <person name="Trouern-Trend A."/>
            <person name="McMahon S.M."/>
            <person name="Schaberg P.G."/>
            <person name="Yang J."/>
            <person name="Wegrzyn J.L."/>
            <person name="Swenson N.G."/>
        </authorList>
    </citation>
    <scope>NUCLEOTIDE SEQUENCE</scope>
    <source>
        <strain evidence="6">NS2018</strain>
    </source>
</reference>
<keyword evidence="2" id="KW-0645">Protease</keyword>
<comment type="caution">
    <text evidence="6">The sequence shown here is derived from an EMBL/GenBank/DDBJ whole genome shotgun (WGS) entry which is preliminary data.</text>
</comment>
<dbReference type="InterPro" id="IPR003653">
    <property type="entry name" value="Peptidase_C48_C"/>
</dbReference>
<evidence type="ECO:0000256" key="2">
    <source>
        <dbReference type="ARBA" id="ARBA00022670"/>
    </source>
</evidence>
<evidence type="ECO:0000256" key="4">
    <source>
        <dbReference type="SAM" id="MobiDB-lite"/>
    </source>
</evidence>
<evidence type="ECO:0000313" key="7">
    <source>
        <dbReference type="Proteomes" id="UP001168877"/>
    </source>
</evidence>
<dbReference type="Pfam" id="PF02902">
    <property type="entry name" value="Peptidase_C48"/>
    <property type="match status" value="1"/>
</dbReference>
<comment type="similarity">
    <text evidence="1">Belongs to the peptidase C48 family.</text>
</comment>
<feature type="compositionally biased region" description="Low complexity" evidence="4">
    <location>
        <begin position="8"/>
        <end position="19"/>
    </location>
</feature>
<evidence type="ECO:0000256" key="1">
    <source>
        <dbReference type="ARBA" id="ARBA00005234"/>
    </source>
</evidence>
<protein>
    <recommendedName>
        <fullName evidence="5">Ubiquitin-like protease family profile domain-containing protein</fullName>
    </recommendedName>
</protein>
<evidence type="ECO:0000313" key="6">
    <source>
        <dbReference type="EMBL" id="KAK0608315.1"/>
    </source>
</evidence>
<dbReference type="EMBL" id="JAUESC010000001">
    <property type="protein sequence ID" value="KAK0608315.1"/>
    <property type="molecule type" value="Genomic_DNA"/>
</dbReference>
<dbReference type="GO" id="GO:0008234">
    <property type="term" value="F:cysteine-type peptidase activity"/>
    <property type="evidence" value="ECO:0007669"/>
    <property type="project" value="InterPro"/>
</dbReference>
<dbReference type="InterPro" id="IPR038765">
    <property type="entry name" value="Papain-like_cys_pep_sf"/>
</dbReference>
<gene>
    <name evidence="6" type="ORF">LWI29_028764</name>
</gene>
<evidence type="ECO:0000259" key="5">
    <source>
        <dbReference type="Pfam" id="PF02902"/>
    </source>
</evidence>
<organism evidence="6 7">
    <name type="scientific">Acer saccharum</name>
    <name type="common">Sugar maple</name>
    <dbReference type="NCBI Taxonomy" id="4024"/>
    <lineage>
        <taxon>Eukaryota</taxon>
        <taxon>Viridiplantae</taxon>
        <taxon>Streptophyta</taxon>
        <taxon>Embryophyta</taxon>
        <taxon>Tracheophyta</taxon>
        <taxon>Spermatophyta</taxon>
        <taxon>Magnoliopsida</taxon>
        <taxon>eudicotyledons</taxon>
        <taxon>Gunneridae</taxon>
        <taxon>Pentapetalae</taxon>
        <taxon>rosids</taxon>
        <taxon>malvids</taxon>
        <taxon>Sapindales</taxon>
        <taxon>Sapindaceae</taxon>
        <taxon>Hippocastanoideae</taxon>
        <taxon>Acereae</taxon>
        <taxon>Acer</taxon>
    </lineage>
</organism>
<keyword evidence="7" id="KW-1185">Reference proteome</keyword>
<sequence>MAENQDLEQNQNVTENVNVPEAENQPENVNVAENVAETDNLTVVSYVTQNNEHIQQTENVVQIELASENEDLDQYLVDGSSCGAFMLKGIEYVMMGKEPNFNFVQQDILAFRKQAARDIFANSMEIE</sequence>
<reference evidence="6" key="2">
    <citation type="submission" date="2023-06" db="EMBL/GenBank/DDBJ databases">
        <authorList>
            <person name="Swenson N.G."/>
            <person name="Wegrzyn J.L."/>
            <person name="Mcevoy S.L."/>
        </authorList>
    </citation>
    <scope>NUCLEOTIDE SEQUENCE</scope>
    <source>
        <strain evidence="6">NS2018</strain>
        <tissue evidence="6">Leaf</tissue>
    </source>
</reference>
<dbReference type="AlphaFoldDB" id="A0AA39TXH6"/>
<proteinExistence type="inferred from homology"/>
<accession>A0AA39TXH6</accession>
<dbReference type="Gene3D" id="3.40.395.10">
    <property type="entry name" value="Adenoviral Proteinase, Chain A"/>
    <property type="match status" value="1"/>
</dbReference>
<dbReference type="SUPFAM" id="SSF54001">
    <property type="entry name" value="Cysteine proteinases"/>
    <property type="match status" value="1"/>
</dbReference>